<organism evidence="1 2">
    <name type="scientific">Diphasiastrum complanatum</name>
    <name type="common">Issler's clubmoss</name>
    <name type="synonym">Lycopodium complanatum</name>
    <dbReference type="NCBI Taxonomy" id="34168"/>
    <lineage>
        <taxon>Eukaryota</taxon>
        <taxon>Viridiplantae</taxon>
        <taxon>Streptophyta</taxon>
        <taxon>Embryophyta</taxon>
        <taxon>Tracheophyta</taxon>
        <taxon>Lycopodiopsida</taxon>
        <taxon>Lycopodiales</taxon>
        <taxon>Lycopodiaceae</taxon>
        <taxon>Lycopodioideae</taxon>
        <taxon>Diphasiastrum</taxon>
    </lineage>
</organism>
<accession>A0ACC2BQK1</accession>
<gene>
    <name evidence="1" type="ORF">O6H91_14G068600</name>
</gene>
<proteinExistence type="predicted"/>
<protein>
    <submittedName>
        <fullName evidence="1">Uncharacterized protein</fullName>
    </submittedName>
</protein>
<reference evidence="2" key="1">
    <citation type="journal article" date="2024" name="Proc. Natl. Acad. Sci. U.S.A.">
        <title>Extraordinary preservation of gene collinearity over three hundred million years revealed in homosporous lycophytes.</title>
        <authorList>
            <person name="Li C."/>
            <person name="Wickell D."/>
            <person name="Kuo L.Y."/>
            <person name="Chen X."/>
            <person name="Nie B."/>
            <person name="Liao X."/>
            <person name="Peng D."/>
            <person name="Ji J."/>
            <person name="Jenkins J."/>
            <person name="Williams M."/>
            <person name="Shu S."/>
            <person name="Plott C."/>
            <person name="Barry K."/>
            <person name="Rajasekar S."/>
            <person name="Grimwood J."/>
            <person name="Han X."/>
            <person name="Sun S."/>
            <person name="Hou Z."/>
            <person name="He W."/>
            <person name="Dai G."/>
            <person name="Sun C."/>
            <person name="Schmutz J."/>
            <person name="Leebens-Mack J.H."/>
            <person name="Li F.W."/>
            <person name="Wang L."/>
        </authorList>
    </citation>
    <scope>NUCLEOTIDE SEQUENCE [LARGE SCALE GENOMIC DNA]</scope>
    <source>
        <strain evidence="2">cv. PW_Plant_1</strain>
    </source>
</reference>
<dbReference type="Proteomes" id="UP001162992">
    <property type="component" value="Chromosome 14"/>
</dbReference>
<sequence>MSVLGRGRGTARGGGGMRWQPMVLRLSLLIVLAAFGVPFAILVNHIVPEPYMDEIFHVPQAQSYCRGDYSSWDPNITTFPGLYYLSVAQAAIILPVMRVLGIASSLPEMCTVAYLRSVNVILFLICGLLLYEVLLELDPEKRTMRAFAKATILSLYPLHWFFTFLYYTDVGSTAAVMGTYLACLKGAYWLSALLAIVAIFFRQTNAVWTLVILCIGVLECLQLRYLPSIPIVEAKQDQVFLTKRSQSSNEDNVSSTKEKLRKRRHADFEKGKGISLRSLRKQLTSKDLIDFSFQGFYKESLLIAKEAWRKRQLLCWNFCPMLLVVFTFVLFVIYNGGIVVGAKEAHKVSLHFAQLLYFGGLSALGLFPIHFSPGKVTLLFKYANRFQGRFIAGTIIFAFLFAFLAVHYSSIAHPYLLADNRHYPFYLWKNVIRAHWSAKYLLIPFYVYSWCSLLELLGRRHQSSWLLVLCLGTTAVLVPAPLIEFRYYTIPFLMMALHDFPEEYREKLVWFLIFVQFLLVNFITLYMFLFRPFTWSHEPGVQRFMW</sequence>
<comment type="caution">
    <text evidence="1">The sequence shown here is derived from an EMBL/GenBank/DDBJ whole genome shotgun (WGS) entry which is preliminary data.</text>
</comment>
<evidence type="ECO:0000313" key="2">
    <source>
        <dbReference type="Proteomes" id="UP001162992"/>
    </source>
</evidence>
<name>A0ACC2BQK1_DIPCM</name>
<dbReference type="EMBL" id="CM055105">
    <property type="protein sequence ID" value="KAJ7532011.1"/>
    <property type="molecule type" value="Genomic_DNA"/>
</dbReference>
<evidence type="ECO:0000313" key="1">
    <source>
        <dbReference type="EMBL" id="KAJ7532011.1"/>
    </source>
</evidence>
<keyword evidence="2" id="KW-1185">Reference proteome</keyword>